<dbReference type="InterPro" id="IPR041413">
    <property type="entry name" value="MLTR_LBD"/>
</dbReference>
<dbReference type="PANTHER" id="PTHR35010">
    <property type="entry name" value="BLL4672 PROTEIN-RELATED"/>
    <property type="match status" value="1"/>
</dbReference>
<dbReference type="Pfam" id="PF17765">
    <property type="entry name" value="MLTR_LBD"/>
    <property type="match status" value="1"/>
</dbReference>
<evidence type="ECO:0000313" key="3">
    <source>
        <dbReference type="Proteomes" id="UP000612362"/>
    </source>
</evidence>
<proteinExistence type="predicted"/>
<evidence type="ECO:0000259" key="1">
    <source>
        <dbReference type="SMART" id="SM00530"/>
    </source>
</evidence>
<name>A0A8J3I7T9_9CHLR</name>
<dbReference type="Pfam" id="PF13560">
    <property type="entry name" value="HTH_31"/>
    <property type="match status" value="1"/>
</dbReference>
<gene>
    <name evidence="2" type="ORF">KSX_72140</name>
</gene>
<evidence type="ECO:0000313" key="2">
    <source>
        <dbReference type="EMBL" id="GHO49051.1"/>
    </source>
</evidence>
<organism evidence="2 3">
    <name type="scientific">Ktedonospora formicarum</name>
    <dbReference type="NCBI Taxonomy" id="2778364"/>
    <lineage>
        <taxon>Bacteria</taxon>
        <taxon>Bacillati</taxon>
        <taxon>Chloroflexota</taxon>
        <taxon>Ktedonobacteria</taxon>
        <taxon>Ktedonobacterales</taxon>
        <taxon>Ktedonobacteraceae</taxon>
        <taxon>Ktedonospora</taxon>
    </lineage>
</organism>
<keyword evidence="3" id="KW-1185">Reference proteome</keyword>
<dbReference type="GO" id="GO:0003677">
    <property type="term" value="F:DNA binding"/>
    <property type="evidence" value="ECO:0007669"/>
    <property type="project" value="InterPro"/>
</dbReference>
<dbReference type="CDD" id="cd00093">
    <property type="entry name" value="HTH_XRE"/>
    <property type="match status" value="1"/>
</dbReference>
<dbReference type="Gene3D" id="3.30.450.180">
    <property type="match status" value="1"/>
</dbReference>
<comment type="caution">
    <text evidence="2">The sequence shown here is derived from an EMBL/GenBank/DDBJ whole genome shotgun (WGS) entry which is preliminary data.</text>
</comment>
<sequence length="278" mass="31922">MDEKERREALAAFLRTRRARLQPAEVDLPARNRRRTPGLRREEVAELANIGVSWYTLLEQGQDVHPSKQVLSSLSQALRLTAAEERHLFLLAYGEVSGKKIVEEEQITPALQRVVDALDPHPAYLVDRCWNVLTWNRAAELVFRLHEPCPPHSSNIVWRFFQSETRNFHQAWEKQAQSLVAQFRADYARYPDDASFHEIIEDLQQASSQFCQWWEQQNVRGLPDGPRVIQHPTLGQLEFDYVTFHPSLSPNLRVKVYSASEALASTLEQALSASIQGT</sequence>
<feature type="domain" description="HTH cro/C1-type" evidence="1">
    <location>
        <begin position="13"/>
        <end position="85"/>
    </location>
</feature>
<dbReference type="EMBL" id="BNJF01000004">
    <property type="protein sequence ID" value="GHO49051.1"/>
    <property type="molecule type" value="Genomic_DNA"/>
</dbReference>
<dbReference type="SMART" id="SM00530">
    <property type="entry name" value="HTH_XRE"/>
    <property type="match status" value="1"/>
</dbReference>
<dbReference type="Gene3D" id="1.10.260.40">
    <property type="entry name" value="lambda repressor-like DNA-binding domains"/>
    <property type="match status" value="1"/>
</dbReference>
<dbReference type="Proteomes" id="UP000612362">
    <property type="component" value="Unassembled WGS sequence"/>
</dbReference>
<accession>A0A8J3I7T9</accession>
<reference evidence="2" key="1">
    <citation type="submission" date="2020-10" db="EMBL/GenBank/DDBJ databases">
        <title>Taxonomic study of unclassified bacteria belonging to the class Ktedonobacteria.</title>
        <authorList>
            <person name="Yabe S."/>
            <person name="Wang C.M."/>
            <person name="Zheng Y."/>
            <person name="Sakai Y."/>
            <person name="Cavaletti L."/>
            <person name="Monciardini P."/>
            <person name="Donadio S."/>
        </authorList>
    </citation>
    <scope>NUCLEOTIDE SEQUENCE</scope>
    <source>
        <strain evidence="2">SOSP1-1</strain>
    </source>
</reference>
<dbReference type="SUPFAM" id="SSF47413">
    <property type="entry name" value="lambda repressor-like DNA-binding domains"/>
    <property type="match status" value="1"/>
</dbReference>
<protein>
    <submittedName>
        <fullName evidence="2">Transcriptional regulator</fullName>
    </submittedName>
</protein>
<dbReference type="RefSeq" id="WP_220198167.1">
    <property type="nucleotide sequence ID" value="NZ_BNJF01000004.1"/>
</dbReference>
<dbReference type="InterPro" id="IPR010982">
    <property type="entry name" value="Lambda_DNA-bd_dom_sf"/>
</dbReference>
<dbReference type="AlphaFoldDB" id="A0A8J3I7T9"/>
<dbReference type="InterPro" id="IPR001387">
    <property type="entry name" value="Cro/C1-type_HTH"/>
</dbReference>